<evidence type="ECO:0000313" key="1">
    <source>
        <dbReference type="EMBL" id="KAG5267858.1"/>
    </source>
</evidence>
<evidence type="ECO:0000313" key="2">
    <source>
        <dbReference type="Proteomes" id="UP000823561"/>
    </source>
</evidence>
<protein>
    <submittedName>
        <fullName evidence="1">Uncharacterized protein</fullName>
    </submittedName>
</protein>
<dbReference type="EMBL" id="JADWDJ010000017">
    <property type="protein sequence ID" value="KAG5267858.1"/>
    <property type="molecule type" value="Genomic_DNA"/>
</dbReference>
<reference evidence="1 2" key="1">
    <citation type="submission" date="2020-10" db="EMBL/GenBank/DDBJ databases">
        <title>Chromosome-scale genome assembly of the Allis shad, Alosa alosa.</title>
        <authorList>
            <person name="Margot Z."/>
            <person name="Christophe K."/>
            <person name="Cabau C."/>
            <person name="Louis A."/>
            <person name="Berthelot C."/>
            <person name="Parey E."/>
            <person name="Roest Crollius H."/>
            <person name="Montfort J."/>
            <person name="Robinson-Rechavi M."/>
            <person name="Bucao C."/>
            <person name="Bouchez O."/>
            <person name="Gislard M."/>
            <person name="Lluch J."/>
            <person name="Milhes M."/>
            <person name="Lampietro C."/>
            <person name="Lopez Roques C."/>
            <person name="Donnadieu C."/>
            <person name="Braasch I."/>
            <person name="Desvignes T."/>
            <person name="Postlethwait J."/>
            <person name="Bobe J."/>
            <person name="Guiguen Y."/>
        </authorList>
    </citation>
    <scope>NUCLEOTIDE SEQUENCE [LARGE SCALE GENOMIC DNA]</scope>
    <source>
        <strain evidence="1">M-15738</strain>
        <tissue evidence="1">Blood</tissue>
    </source>
</reference>
<comment type="caution">
    <text evidence="1">The sequence shown here is derived from an EMBL/GenBank/DDBJ whole genome shotgun (WGS) entry which is preliminary data.</text>
</comment>
<proteinExistence type="predicted"/>
<organism evidence="1 2">
    <name type="scientific">Alosa alosa</name>
    <name type="common">allis shad</name>
    <dbReference type="NCBI Taxonomy" id="278164"/>
    <lineage>
        <taxon>Eukaryota</taxon>
        <taxon>Metazoa</taxon>
        <taxon>Chordata</taxon>
        <taxon>Craniata</taxon>
        <taxon>Vertebrata</taxon>
        <taxon>Euteleostomi</taxon>
        <taxon>Actinopterygii</taxon>
        <taxon>Neopterygii</taxon>
        <taxon>Teleostei</taxon>
        <taxon>Clupei</taxon>
        <taxon>Clupeiformes</taxon>
        <taxon>Clupeoidei</taxon>
        <taxon>Clupeidae</taxon>
        <taxon>Alosa</taxon>
    </lineage>
</organism>
<dbReference type="Proteomes" id="UP000823561">
    <property type="component" value="Chromosome 17"/>
</dbReference>
<gene>
    <name evidence="1" type="ORF">AALO_G00226680</name>
</gene>
<keyword evidence="2" id="KW-1185">Reference proteome</keyword>
<sequence length="196" mass="21592">MRMIAPLHTPIGHHHPSPPHWLPLGSALQFQGWARYASPHSPPVEPPVLAALEQLQPMPLPAAVQQLAMHLVTHPSQHSPRQAADWPGMATKQIQIQMRMIAPLHTPIGHHHPSPPHWLPLGSALRFQGWARYASPHSPPVEPSVLAALEQLQPMLPPAAVQQLAMHLVTHPSQHCPRQAAFPLNPDWPGMATKKV</sequence>
<name>A0AAV6FYC1_9TELE</name>
<accession>A0AAV6FYC1</accession>
<dbReference type="AlphaFoldDB" id="A0AAV6FYC1"/>